<name>A0A1E3X549_9BACT</name>
<dbReference type="Proteomes" id="UP000094056">
    <property type="component" value="Unassembled WGS sequence"/>
</dbReference>
<sequence>MSKFGNIMSDILYPIDLRHLLQWILAEEKEGSILGVTRNLLYQPKPDDVFRMERYGKLMETPIGVAAGPHTQMSQNIVLSWLMGARYIEL</sequence>
<proteinExistence type="predicted"/>
<organism evidence="1 2">
    <name type="scientific">Candidatus Scalindua rubra</name>
    <dbReference type="NCBI Taxonomy" id="1872076"/>
    <lineage>
        <taxon>Bacteria</taxon>
        <taxon>Pseudomonadati</taxon>
        <taxon>Planctomycetota</taxon>
        <taxon>Candidatus Brocadiia</taxon>
        <taxon>Candidatus Brocadiales</taxon>
        <taxon>Candidatus Scalinduaceae</taxon>
        <taxon>Candidatus Scalindua</taxon>
    </lineage>
</organism>
<protein>
    <submittedName>
        <fullName evidence="1">Putative selenate reductase subunit YgfK</fullName>
    </submittedName>
</protein>
<comment type="caution">
    <text evidence="1">The sequence shown here is derived from an EMBL/GenBank/DDBJ whole genome shotgun (WGS) entry which is preliminary data.</text>
</comment>
<reference evidence="1 2" key="1">
    <citation type="submission" date="2016-07" db="EMBL/GenBank/DDBJ databases">
        <title>Draft genome of Scalindua rubra, obtained from a brine-seawater interface in the Red Sea, sheds light on salt adaptation in anammox bacteria.</title>
        <authorList>
            <person name="Speth D.R."/>
            <person name="Lagkouvardos I."/>
            <person name="Wang Y."/>
            <person name="Qian P.-Y."/>
            <person name="Dutilh B.E."/>
            <person name="Jetten M.S."/>
        </authorList>
    </citation>
    <scope>NUCLEOTIDE SEQUENCE [LARGE SCALE GENOMIC DNA]</scope>
    <source>
        <strain evidence="1">BSI-1</strain>
    </source>
</reference>
<dbReference type="EMBL" id="MAYW01000181">
    <property type="protein sequence ID" value="ODS30741.1"/>
    <property type="molecule type" value="Genomic_DNA"/>
</dbReference>
<dbReference type="AlphaFoldDB" id="A0A1E3X549"/>
<evidence type="ECO:0000313" key="1">
    <source>
        <dbReference type="EMBL" id="ODS30741.1"/>
    </source>
</evidence>
<evidence type="ECO:0000313" key="2">
    <source>
        <dbReference type="Proteomes" id="UP000094056"/>
    </source>
</evidence>
<gene>
    <name evidence="1" type="ORF">SCARUB_04136</name>
</gene>
<accession>A0A1E3X549</accession>
<feature type="non-terminal residue" evidence="1">
    <location>
        <position position="90"/>
    </location>
</feature>